<keyword evidence="3" id="KW-1185">Reference proteome</keyword>
<dbReference type="Pfam" id="PF01636">
    <property type="entry name" value="APH"/>
    <property type="match status" value="1"/>
</dbReference>
<protein>
    <submittedName>
        <fullName evidence="2">Mucin desulfatase</fullName>
    </submittedName>
</protein>
<dbReference type="RefSeq" id="WP_243335950.1">
    <property type="nucleotide sequence ID" value="NZ_AP027081.1"/>
</dbReference>
<dbReference type="InterPro" id="IPR050249">
    <property type="entry name" value="Pseudomonas-type_ThrB"/>
</dbReference>
<dbReference type="SUPFAM" id="SSF56112">
    <property type="entry name" value="Protein kinase-like (PK-like)"/>
    <property type="match status" value="1"/>
</dbReference>
<name>A0AA48KBW6_9BACT</name>
<accession>A0AA48KBW6</accession>
<gene>
    <name evidence="2" type="ORF">METESE_14920</name>
</gene>
<proteinExistence type="predicted"/>
<dbReference type="Gene3D" id="3.90.1200.10">
    <property type="match status" value="1"/>
</dbReference>
<feature type="domain" description="Aminoglycoside phosphotransferase" evidence="1">
    <location>
        <begin position="25"/>
        <end position="266"/>
    </location>
</feature>
<organism evidence="2 3">
    <name type="scientific">Mesoterricola sediminis</name>
    <dbReference type="NCBI Taxonomy" id="2927980"/>
    <lineage>
        <taxon>Bacteria</taxon>
        <taxon>Pseudomonadati</taxon>
        <taxon>Acidobacteriota</taxon>
        <taxon>Holophagae</taxon>
        <taxon>Holophagales</taxon>
        <taxon>Holophagaceae</taxon>
        <taxon>Mesoterricola</taxon>
    </lineage>
</organism>
<dbReference type="InterPro" id="IPR002575">
    <property type="entry name" value="Aminoglycoside_PTrfase"/>
</dbReference>
<dbReference type="Proteomes" id="UP001228113">
    <property type="component" value="Chromosome"/>
</dbReference>
<dbReference type="PANTHER" id="PTHR21064">
    <property type="entry name" value="AMINOGLYCOSIDE PHOSPHOTRANSFERASE DOMAIN-CONTAINING PROTEIN-RELATED"/>
    <property type="match status" value="1"/>
</dbReference>
<evidence type="ECO:0000259" key="1">
    <source>
        <dbReference type="Pfam" id="PF01636"/>
    </source>
</evidence>
<dbReference type="InterPro" id="IPR011009">
    <property type="entry name" value="Kinase-like_dom_sf"/>
</dbReference>
<dbReference type="AlphaFoldDB" id="A0AA48KBW6"/>
<dbReference type="EMBL" id="AP027081">
    <property type="protein sequence ID" value="BDU76534.1"/>
    <property type="molecule type" value="Genomic_DNA"/>
</dbReference>
<sequence>MEAQETLLRTVLGRFLVEADFISGRPHGTGHINDTFAVTCDLGGRRIRLLLQRLNTRIFLKPAELMRNIEAVTSHIRRKLEALGLPCSRRVLTLVQAREGGTPYVDDPVLGFWRCYVFIEGARTFDVIESPSQAFQAARAFGAFQGLLADYDGPPLHETIPAFHHTPGRLQRLLDAAARDPLGRAAGCAEDLAFARSRAPLAPVLADLQAAGAIPERITHNDTKLNNVMLDEETGEGVCVVDLDTVMPGLSLFDFGDMVRTACNPLAEDDPDVGGLEAREDMFMALAEGYLEGTGGALLAVERDLLVTAGQLLTYECGLRFLTDHLEGDTYFRIHRPGHNLDRARNQFALLRGLERQETGLRRRLSALPALAGGRS</sequence>
<dbReference type="PANTHER" id="PTHR21064:SF5">
    <property type="entry name" value="SLR1880 PROTEIN"/>
    <property type="match status" value="1"/>
</dbReference>
<reference evidence="2" key="1">
    <citation type="journal article" date="2023" name="Int. J. Syst. Evol. Microbiol.">
        <title>Mesoterricola silvestris gen. nov., sp. nov., Mesoterricola sediminis sp. nov., Geothrix oryzae sp. nov., Geothrix edaphica sp. nov., Geothrix rubra sp. nov., and Geothrix limicola sp. nov., six novel members of Acidobacteriota isolated from soils.</title>
        <authorList>
            <person name="Itoh H."/>
            <person name="Sugisawa Y."/>
            <person name="Mise K."/>
            <person name="Xu Z."/>
            <person name="Kuniyasu M."/>
            <person name="Ushijima N."/>
            <person name="Kawano K."/>
            <person name="Kobayashi E."/>
            <person name="Shiratori Y."/>
            <person name="Masuda Y."/>
            <person name="Senoo K."/>
        </authorList>
    </citation>
    <scope>NUCLEOTIDE SEQUENCE</scope>
    <source>
        <strain evidence="2">W786</strain>
    </source>
</reference>
<dbReference type="KEGG" id="msea:METESE_14920"/>
<evidence type="ECO:0000313" key="3">
    <source>
        <dbReference type="Proteomes" id="UP001228113"/>
    </source>
</evidence>
<evidence type="ECO:0000313" key="2">
    <source>
        <dbReference type="EMBL" id="BDU76534.1"/>
    </source>
</evidence>